<accession>A0A4C1VE32</accession>
<name>A0A4C1VE32_EUMVA</name>
<evidence type="ECO:0000313" key="1">
    <source>
        <dbReference type="EMBL" id="GBP36497.1"/>
    </source>
</evidence>
<proteinExistence type="predicted"/>
<dbReference type="EMBL" id="BGZK01000319">
    <property type="protein sequence ID" value="GBP36497.1"/>
    <property type="molecule type" value="Genomic_DNA"/>
</dbReference>
<comment type="caution">
    <text evidence="1">The sequence shown here is derived from an EMBL/GenBank/DDBJ whole genome shotgun (WGS) entry which is preliminary data.</text>
</comment>
<protein>
    <submittedName>
        <fullName evidence="1">Uncharacterized protein</fullName>
    </submittedName>
</protein>
<gene>
    <name evidence="1" type="ORF">EVAR_8330_1</name>
</gene>
<dbReference type="Proteomes" id="UP000299102">
    <property type="component" value="Unassembled WGS sequence"/>
</dbReference>
<reference evidence="1 2" key="1">
    <citation type="journal article" date="2019" name="Commun. Biol.">
        <title>The bagworm genome reveals a unique fibroin gene that provides high tensile strength.</title>
        <authorList>
            <person name="Kono N."/>
            <person name="Nakamura H."/>
            <person name="Ohtoshi R."/>
            <person name="Tomita M."/>
            <person name="Numata K."/>
            <person name="Arakawa K."/>
        </authorList>
    </citation>
    <scope>NUCLEOTIDE SEQUENCE [LARGE SCALE GENOMIC DNA]</scope>
</reference>
<dbReference type="AlphaFoldDB" id="A0A4C1VE32"/>
<keyword evidence="2" id="KW-1185">Reference proteome</keyword>
<organism evidence="1 2">
    <name type="scientific">Eumeta variegata</name>
    <name type="common">Bagworm moth</name>
    <name type="synonym">Eumeta japonica</name>
    <dbReference type="NCBI Taxonomy" id="151549"/>
    <lineage>
        <taxon>Eukaryota</taxon>
        <taxon>Metazoa</taxon>
        <taxon>Ecdysozoa</taxon>
        <taxon>Arthropoda</taxon>
        <taxon>Hexapoda</taxon>
        <taxon>Insecta</taxon>
        <taxon>Pterygota</taxon>
        <taxon>Neoptera</taxon>
        <taxon>Endopterygota</taxon>
        <taxon>Lepidoptera</taxon>
        <taxon>Glossata</taxon>
        <taxon>Ditrysia</taxon>
        <taxon>Tineoidea</taxon>
        <taxon>Psychidae</taxon>
        <taxon>Oiketicinae</taxon>
        <taxon>Eumeta</taxon>
    </lineage>
</organism>
<evidence type="ECO:0000313" key="2">
    <source>
        <dbReference type="Proteomes" id="UP000299102"/>
    </source>
</evidence>
<sequence length="160" mass="17963">MRREEIFYLAAGRPPAAPAGPRPHPRRPLGPNSIFVPRVRRCRAYVTRRVCKDFKIIRDIWRAAISPALVPASLRSHCPRRRDTISLTAAIRRLLCERLRNAIRASRTAPAGRPTHPFGCRATGGFAPSPSALNNGSLAAVGRVTRYFYYMFTDETTAHR</sequence>